<keyword evidence="2" id="KW-1185">Reference proteome</keyword>
<proteinExistence type="predicted"/>
<sequence length="60" mass="7024">MNKGERDDINLKLLSERIEQMRDELVNIGFLDGLTAPTTIKYSKLLDEKIETFQKIIKEK</sequence>
<dbReference type="Pfam" id="PF09388">
    <property type="entry name" value="SpoOE-like"/>
    <property type="match status" value="1"/>
</dbReference>
<dbReference type="OrthoDB" id="1684520at2"/>
<dbReference type="Proteomes" id="UP000198565">
    <property type="component" value="Unassembled WGS sequence"/>
</dbReference>
<dbReference type="InterPro" id="IPR036638">
    <property type="entry name" value="HLH_DNA-bd_sf"/>
</dbReference>
<gene>
    <name evidence="1" type="ORF">SAMN04487943_10115</name>
</gene>
<protein>
    <submittedName>
        <fullName evidence="1">Spo0E like sporulation regulatory protein</fullName>
    </submittedName>
</protein>
<dbReference type="Gene3D" id="4.10.280.10">
    <property type="entry name" value="Helix-loop-helix DNA-binding domain"/>
    <property type="match status" value="1"/>
</dbReference>
<evidence type="ECO:0000313" key="1">
    <source>
        <dbReference type="EMBL" id="SFL33238.1"/>
    </source>
</evidence>
<organism evidence="1 2">
    <name type="scientific">Gracilibacillus orientalis</name>
    <dbReference type="NCBI Taxonomy" id="334253"/>
    <lineage>
        <taxon>Bacteria</taxon>
        <taxon>Bacillati</taxon>
        <taxon>Bacillota</taxon>
        <taxon>Bacilli</taxon>
        <taxon>Bacillales</taxon>
        <taxon>Bacillaceae</taxon>
        <taxon>Gracilibacillus</taxon>
    </lineage>
</organism>
<dbReference type="InterPro" id="IPR018540">
    <property type="entry name" value="Spo0E-like"/>
</dbReference>
<dbReference type="EMBL" id="FOTR01000001">
    <property type="protein sequence ID" value="SFL33238.1"/>
    <property type="molecule type" value="Genomic_DNA"/>
</dbReference>
<dbReference type="RefSeq" id="WP_091479300.1">
    <property type="nucleotide sequence ID" value="NZ_FOTR01000001.1"/>
</dbReference>
<dbReference type="GO" id="GO:0043937">
    <property type="term" value="P:regulation of sporulation"/>
    <property type="evidence" value="ECO:0007669"/>
    <property type="project" value="InterPro"/>
</dbReference>
<dbReference type="GO" id="GO:0046983">
    <property type="term" value="F:protein dimerization activity"/>
    <property type="evidence" value="ECO:0007669"/>
    <property type="project" value="InterPro"/>
</dbReference>
<reference evidence="2" key="1">
    <citation type="submission" date="2016-10" db="EMBL/GenBank/DDBJ databases">
        <authorList>
            <person name="Varghese N."/>
            <person name="Submissions S."/>
        </authorList>
    </citation>
    <scope>NUCLEOTIDE SEQUENCE [LARGE SCALE GENOMIC DNA]</scope>
    <source>
        <strain evidence="2">CGMCC 1.4250</strain>
    </source>
</reference>
<dbReference type="STRING" id="334253.SAMN04487943_10115"/>
<dbReference type="SUPFAM" id="SSF140500">
    <property type="entry name" value="BAS1536-like"/>
    <property type="match status" value="1"/>
</dbReference>
<dbReference type="AlphaFoldDB" id="A0A1I4GT97"/>
<name>A0A1I4GT97_9BACI</name>
<evidence type="ECO:0000313" key="2">
    <source>
        <dbReference type="Proteomes" id="UP000198565"/>
    </source>
</evidence>
<accession>A0A1I4GT97</accession>
<dbReference type="InterPro" id="IPR037208">
    <property type="entry name" value="Spo0E-like_sf"/>
</dbReference>